<keyword evidence="3 9" id="KW-0540">Nuclease</keyword>
<dbReference type="PIRSF" id="PIRSF032582">
    <property type="entry name" value="Cas2"/>
    <property type="match status" value="1"/>
</dbReference>
<dbReference type="EMBL" id="JRMW01000034">
    <property type="protein sequence ID" value="KGF04048.1"/>
    <property type="molecule type" value="Genomic_DNA"/>
</dbReference>
<keyword evidence="6 9" id="KW-0378">Hydrolase</keyword>
<name>A0A095X2G0_9FIRM</name>
<evidence type="ECO:0000256" key="6">
    <source>
        <dbReference type="ARBA" id="ARBA00022801"/>
    </source>
</evidence>
<comment type="function">
    <text evidence="9">CRISPR (clustered regularly interspaced short palindromic repeat), is an adaptive immune system that provides protection against mobile genetic elements (viruses, transposable elements and conjugative plasmids). CRISPR clusters contain sequences complementary to antecedent mobile elements and target invading nucleic acids. CRISPR clusters are transcribed and processed into CRISPR RNA (crRNA). Functions as a ssRNA-specific endoribonuclease. Involved in the integration of spacer DNA into the CRISPR cassette.</text>
</comment>
<dbReference type="SUPFAM" id="SSF143430">
    <property type="entry name" value="TTP0101/SSO1404-like"/>
    <property type="match status" value="1"/>
</dbReference>
<dbReference type="Gene3D" id="3.30.70.240">
    <property type="match status" value="1"/>
</dbReference>
<proteinExistence type="inferred from homology"/>
<accession>A0A095X2G0</accession>
<keyword evidence="4 9" id="KW-0479">Metal-binding</keyword>
<keyword evidence="8 9" id="KW-0051">Antiviral defense</keyword>
<evidence type="ECO:0000256" key="5">
    <source>
        <dbReference type="ARBA" id="ARBA00022759"/>
    </source>
</evidence>
<dbReference type="Pfam" id="PF09827">
    <property type="entry name" value="CRISPR_Cas2"/>
    <property type="match status" value="1"/>
</dbReference>
<evidence type="ECO:0000313" key="11">
    <source>
        <dbReference type="EMBL" id="KGF04048.1"/>
    </source>
</evidence>
<dbReference type="InterPro" id="IPR021127">
    <property type="entry name" value="CRISPR_associated_Cas2"/>
</dbReference>
<dbReference type="NCBIfam" id="TIGR01573">
    <property type="entry name" value="cas2"/>
    <property type="match status" value="1"/>
</dbReference>
<dbReference type="GO" id="GO:0004521">
    <property type="term" value="F:RNA endonuclease activity"/>
    <property type="evidence" value="ECO:0007669"/>
    <property type="project" value="UniProtKB-UniRule"/>
</dbReference>
<dbReference type="GO" id="GO:0051607">
    <property type="term" value="P:defense response to virus"/>
    <property type="evidence" value="ECO:0007669"/>
    <property type="project" value="UniProtKB-UniRule"/>
</dbReference>
<protein>
    <recommendedName>
        <fullName evidence="9">CRISPR-associated endoribonuclease Cas2</fullName>
        <ecNumber evidence="9">3.1.-.-</ecNumber>
    </recommendedName>
</protein>
<dbReference type="AlphaFoldDB" id="A0A095X2G0"/>
<comment type="caution">
    <text evidence="11">The sequence shown here is derived from an EMBL/GenBank/DDBJ whole genome shotgun (WGS) entry which is preliminary data.</text>
</comment>
<evidence type="ECO:0000256" key="3">
    <source>
        <dbReference type="ARBA" id="ARBA00022722"/>
    </source>
</evidence>
<evidence type="ECO:0000256" key="10">
    <source>
        <dbReference type="PIRNR" id="PIRNR032582"/>
    </source>
</evidence>
<dbReference type="RefSeq" id="WP_037327707.1">
    <property type="nucleotide sequence ID" value="NZ_JRMW01000034.1"/>
</dbReference>
<dbReference type="CDD" id="cd09725">
    <property type="entry name" value="Cas2_I_II_III"/>
    <property type="match status" value="1"/>
</dbReference>
<evidence type="ECO:0000256" key="8">
    <source>
        <dbReference type="ARBA" id="ARBA00023118"/>
    </source>
</evidence>
<sequence length="97" mass="11383">MYVIITYDVETKSKSGNKRLRDVAKICKNYGQRVQNSVFELQIYPADLIQIKNKLEEAIDKERDSIRIYNLGKNWERRVETLGKDESYNPSSDLLLL</sequence>
<reference evidence="11 12" key="1">
    <citation type="submission" date="2014-07" db="EMBL/GenBank/DDBJ databases">
        <authorList>
            <person name="McCorrison J."/>
            <person name="Sanka R."/>
            <person name="Torralba M."/>
            <person name="Gillis M."/>
            <person name="Haft D.H."/>
            <person name="Methe B."/>
            <person name="Sutton G."/>
            <person name="Nelson K.E."/>
        </authorList>
    </citation>
    <scope>NUCLEOTIDE SEQUENCE [LARGE SCALE GENOMIC DNA]</scope>
    <source>
        <strain evidence="11 12">S7-1-13</strain>
    </source>
</reference>
<gene>
    <name evidence="9" type="primary">cas2</name>
    <name evidence="11" type="ORF">HMPREF1630_05315</name>
</gene>
<dbReference type="Proteomes" id="UP000029579">
    <property type="component" value="Unassembled WGS sequence"/>
</dbReference>
<evidence type="ECO:0000256" key="9">
    <source>
        <dbReference type="HAMAP-Rule" id="MF_01471"/>
    </source>
</evidence>
<dbReference type="OrthoDB" id="9798176at2"/>
<evidence type="ECO:0000256" key="4">
    <source>
        <dbReference type="ARBA" id="ARBA00022723"/>
    </source>
</evidence>
<keyword evidence="5 9" id="KW-0255">Endonuclease</keyword>
<evidence type="ECO:0000313" key="12">
    <source>
        <dbReference type="Proteomes" id="UP000029579"/>
    </source>
</evidence>
<dbReference type="GO" id="GO:0016787">
    <property type="term" value="F:hydrolase activity"/>
    <property type="evidence" value="ECO:0007669"/>
    <property type="project" value="UniProtKB-KW"/>
</dbReference>
<dbReference type="InterPro" id="IPR019199">
    <property type="entry name" value="Virulence_VapD/CRISPR_Cas2"/>
</dbReference>
<dbReference type="PANTHER" id="PTHR34405:SF3">
    <property type="entry name" value="CRISPR-ASSOCIATED ENDORIBONUCLEASE CAS2 3"/>
    <property type="match status" value="1"/>
</dbReference>
<evidence type="ECO:0000256" key="7">
    <source>
        <dbReference type="ARBA" id="ARBA00022842"/>
    </source>
</evidence>
<comment type="similarity">
    <text evidence="2 9 10">Belongs to the CRISPR-associated endoribonuclease Cas2 protein family.</text>
</comment>
<comment type="cofactor">
    <cofactor evidence="1 9">
        <name>Mg(2+)</name>
        <dbReference type="ChEBI" id="CHEBI:18420"/>
    </cofactor>
</comment>
<evidence type="ECO:0000256" key="1">
    <source>
        <dbReference type="ARBA" id="ARBA00001946"/>
    </source>
</evidence>
<keyword evidence="7 9" id="KW-0460">Magnesium</keyword>
<dbReference type="GO" id="GO:0043571">
    <property type="term" value="P:maintenance of CRISPR repeat elements"/>
    <property type="evidence" value="ECO:0007669"/>
    <property type="project" value="UniProtKB-UniRule"/>
</dbReference>
<evidence type="ECO:0000256" key="2">
    <source>
        <dbReference type="ARBA" id="ARBA00009959"/>
    </source>
</evidence>
<dbReference type="EC" id="3.1.-.-" evidence="9"/>
<organism evidence="11 12">
    <name type="scientific">Anaerococcus lactolyticus S7-1-13</name>
    <dbReference type="NCBI Taxonomy" id="1284686"/>
    <lineage>
        <taxon>Bacteria</taxon>
        <taxon>Bacillati</taxon>
        <taxon>Bacillota</taxon>
        <taxon>Tissierellia</taxon>
        <taxon>Tissierellales</taxon>
        <taxon>Peptoniphilaceae</taxon>
        <taxon>Anaerococcus</taxon>
    </lineage>
</organism>
<dbReference type="HAMAP" id="MF_01471">
    <property type="entry name" value="Cas2"/>
    <property type="match status" value="1"/>
</dbReference>
<dbReference type="PANTHER" id="PTHR34405">
    <property type="entry name" value="CRISPR-ASSOCIATED ENDORIBONUCLEASE CAS2"/>
    <property type="match status" value="1"/>
</dbReference>
<comment type="subunit">
    <text evidence="9">Homodimer, forms a heterotetramer with a Cas1 homodimer.</text>
</comment>
<dbReference type="GO" id="GO:0046872">
    <property type="term" value="F:metal ion binding"/>
    <property type="evidence" value="ECO:0007669"/>
    <property type="project" value="UniProtKB-UniRule"/>
</dbReference>
<feature type="binding site" evidence="9">
    <location>
        <position position="8"/>
    </location>
    <ligand>
        <name>Mg(2+)</name>
        <dbReference type="ChEBI" id="CHEBI:18420"/>
        <note>catalytic</note>
    </ligand>
</feature>
<dbReference type="eggNOG" id="COG1343">
    <property type="taxonomic scope" value="Bacteria"/>
</dbReference>